<dbReference type="Gene3D" id="2.60.40.150">
    <property type="entry name" value="C2 domain"/>
    <property type="match status" value="1"/>
</dbReference>
<dbReference type="PANTHER" id="PTHR21574">
    <property type="entry name" value="CENTROSOMAL PROTEIN OF 120 KDA"/>
    <property type="match status" value="1"/>
</dbReference>
<feature type="domain" description="DUF3668" evidence="2">
    <location>
        <begin position="184"/>
        <end position="303"/>
    </location>
</feature>
<dbReference type="InterPro" id="IPR039893">
    <property type="entry name" value="CEP120-like"/>
</dbReference>
<sequence length="793" mass="91541">MNQLSGKYVNVVLSVESGRGMDFLKNKVYITGNFNNRILESDHIPPEDSPPFNTELVWEIEKKELRRIRCGNIPLRVECITADFQNRKERIGFALLSLRSAQIIPQSLGPQPATPKWYKLIGCQADKRKSCPELFLSLSLRDNLINERLNIDANGNMPFILEEEVQLHEVKTKSPEDFPVKYFENGHIQIGDEKLATIAFTLNLKVMDVHNLDALLPEVLVFQANTSSFFLKFKMLGIAIKTKPFQNQIHGKIGLNERIAVNLLSTKEILDEFFKSQSIFVSFYCGCEKLGVAKFNAENIWDKTTQMHYFKIPDMDEIVPYGSSEKSPFIILEFWIKENPTCFKKLEAESTVFKDDAEAKERPKSKSIFSNISKMDETQFDSQSPHNTEEPVAVSKAGSVETIGLPIIIKSVETMVDSEDLGTCSTLFGIFQKYVILVSLKYLVWTSPPKETKIMFKFLHPKASNCTTIFTELNNETNKEIILNNFYIRMAYISTADNIGKLLRYYQPKLIIADENEEYISEKKTLDLKGLETSSSDFELEFQKAKTRTPLAKIGINLTLNRVGSKLEGDYENLYLLPVILDESIAVSEIYELEVWKEQRRKRFEAELERLKNEETFRLENQYQEKKQKLQGKLGKTMKRCQQLQEELKRKLLSLKFNKEFKIKQNEIQSEKMLEDIYAKNSNSYSKDNVEEVIKLLSRTQRDNQLLTEICEEQKKQLSFQNKSNAAKEHTNVLLQELKGLEDTFSKIRAAKCYFQEQIQNVSEETPNRADNGDSLLESCKEIENLNQDKYDL</sequence>
<dbReference type="AlphaFoldDB" id="A0A6P7G370"/>
<reference evidence="5" key="1">
    <citation type="submission" date="2025-04" db="UniProtKB">
        <authorList>
            <consortium name="RefSeq"/>
        </authorList>
    </citation>
    <scope>IDENTIFICATION</scope>
    <source>
        <tissue evidence="5">Whole insect</tissue>
    </source>
</reference>
<dbReference type="RefSeq" id="XP_028139050.1">
    <property type="nucleotide sequence ID" value="XM_028283249.1"/>
</dbReference>
<dbReference type="KEGG" id="dvv:114333380"/>
<evidence type="ECO:0000259" key="2">
    <source>
        <dbReference type="Pfam" id="PF12416"/>
    </source>
</evidence>
<gene>
    <name evidence="5" type="primary">LOC114333380</name>
</gene>
<dbReference type="GeneID" id="114333380"/>
<dbReference type="OrthoDB" id="332250at2759"/>
<evidence type="ECO:0000256" key="1">
    <source>
        <dbReference type="SAM" id="Coils"/>
    </source>
</evidence>
<reference evidence="3" key="2">
    <citation type="submission" date="2025-05" db="UniProtKB">
        <authorList>
            <consortium name="EnsemblMetazoa"/>
        </authorList>
    </citation>
    <scope>IDENTIFICATION</scope>
</reference>
<protein>
    <submittedName>
        <fullName evidence="5">Uncharacterized protein LOC114333380</fullName>
    </submittedName>
</protein>
<evidence type="ECO:0000313" key="3">
    <source>
        <dbReference type="EnsemblMetazoa" id="XP_028139050.1"/>
    </source>
</evidence>
<name>A0A6P7G370_DIAVI</name>
<dbReference type="InterPro" id="IPR022136">
    <property type="entry name" value="DUF3668"/>
</dbReference>
<keyword evidence="1" id="KW-0175">Coiled coil</keyword>
<organism evidence="5">
    <name type="scientific">Diabrotica virgifera virgifera</name>
    <name type="common">western corn rootworm</name>
    <dbReference type="NCBI Taxonomy" id="50390"/>
    <lineage>
        <taxon>Eukaryota</taxon>
        <taxon>Metazoa</taxon>
        <taxon>Ecdysozoa</taxon>
        <taxon>Arthropoda</taxon>
        <taxon>Hexapoda</taxon>
        <taxon>Insecta</taxon>
        <taxon>Pterygota</taxon>
        <taxon>Neoptera</taxon>
        <taxon>Endopterygota</taxon>
        <taxon>Coleoptera</taxon>
        <taxon>Polyphaga</taxon>
        <taxon>Cucujiformia</taxon>
        <taxon>Chrysomeloidea</taxon>
        <taxon>Chrysomelidae</taxon>
        <taxon>Galerucinae</taxon>
        <taxon>Diabroticina</taxon>
        <taxon>Diabroticites</taxon>
        <taxon>Diabrotica</taxon>
    </lineage>
</organism>
<keyword evidence="4" id="KW-1185">Reference proteome</keyword>
<dbReference type="Pfam" id="PF12416">
    <property type="entry name" value="DUF3668"/>
    <property type="match status" value="1"/>
</dbReference>
<dbReference type="GO" id="GO:0005813">
    <property type="term" value="C:centrosome"/>
    <property type="evidence" value="ECO:0007669"/>
    <property type="project" value="TreeGrafter"/>
</dbReference>
<dbReference type="InParanoid" id="A0A6P7G370"/>
<evidence type="ECO:0000313" key="5">
    <source>
        <dbReference type="RefSeq" id="XP_028139050.1"/>
    </source>
</evidence>
<dbReference type="EnsemblMetazoa" id="XM_028283249.1">
    <property type="protein sequence ID" value="XP_028139050.1"/>
    <property type="gene ID" value="LOC114333380"/>
</dbReference>
<proteinExistence type="predicted"/>
<evidence type="ECO:0000313" key="4">
    <source>
        <dbReference type="Proteomes" id="UP001652700"/>
    </source>
</evidence>
<dbReference type="InterPro" id="IPR035892">
    <property type="entry name" value="C2_domain_sf"/>
</dbReference>
<dbReference type="PANTHER" id="PTHR21574:SF0">
    <property type="entry name" value="CENTROSOMAL PROTEIN OF 120 KDA"/>
    <property type="match status" value="1"/>
</dbReference>
<feature type="coiled-coil region" evidence="1">
    <location>
        <begin position="594"/>
        <end position="647"/>
    </location>
</feature>
<dbReference type="Proteomes" id="UP001652700">
    <property type="component" value="Unplaced"/>
</dbReference>
<accession>A0A6P7G370</accession>
<dbReference type="GO" id="GO:1903724">
    <property type="term" value="P:positive regulation of centriole elongation"/>
    <property type="evidence" value="ECO:0007669"/>
    <property type="project" value="TreeGrafter"/>
</dbReference>